<reference evidence="1 2" key="1">
    <citation type="journal article" date="2022" name="bioRxiv">
        <title>The genome of the oomycete Peronosclerospora sorghi, a cosmopolitan pathogen of maize and sorghum, is inflated with dispersed pseudogenes.</title>
        <authorList>
            <person name="Fletcher K."/>
            <person name="Martin F."/>
            <person name="Isakeit T."/>
            <person name="Cavanaugh K."/>
            <person name="Magill C."/>
            <person name="Michelmore R."/>
        </authorList>
    </citation>
    <scope>NUCLEOTIDE SEQUENCE [LARGE SCALE GENOMIC DNA]</scope>
    <source>
        <strain evidence="1">P6</strain>
    </source>
</reference>
<sequence length="632" mass="69827">MSINAELCERDYYALLGVSRDATKDEIRHRFLLLSREFHPDRQARHDGNAALVAAANAQYAVLNRAYKVLYDPIKRHLYDRYGEKGVRAFEQVGGTRPSSVGPHLRASDEIQELVHKILRRQNDQLLEAQFSSFSEMSMSVDASKMVFAPMHGLRELVEAGARCLDRTETTLHQRTSFPLARESTLTLGAYLYDKRGLSTGSVTLQLAHASLDPNVPSFTLSSELGSAPKLHCLVSQPVSPSTVFMLIPELDDQGLDISIGANQVLTPQLHGTMMWSTRNGLSSSLRQSTDTFTATTSVAVNRGGPTFTCQFHRALVAAHTLAKVSFRANLATGLSFVAGATRELSSRTRLGFNLLLARSGVTLRLGFTRGNVRFVLPIFLSPFSPQSAFSTFCGATSPIVIAAVVSQLVRPAQERKRRLAWIQLQEAVVQYLTVARKNALEQQKLMLRCANQKRAVEQQREDGKGLVILLARYGKNPTNPDPVATRENQEVDDQDAPAGRTNQEAQTDVQWIDVSVPLQFFVTDGQLVLSSTSKAGLLGFYNPCVSADQTLADARWTVHSAVKPLLYDETLHKSNACVQFLTKVVVCVLYSCSYVRYAYDGQVFEATFDDDQVVNLPSRYAQAMGPAGRVY</sequence>
<accession>A0ACC0WKR7</accession>
<gene>
    <name evidence="1" type="ORF">PsorP6_017602</name>
</gene>
<dbReference type="EMBL" id="CM047590">
    <property type="protein sequence ID" value="KAI9919463.1"/>
    <property type="molecule type" value="Genomic_DNA"/>
</dbReference>
<proteinExistence type="predicted"/>
<keyword evidence="2" id="KW-1185">Reference proteome</keyword>
<evidence type="ECO:0000313" key="2">
    <source>
        <dbReference type="Proteomes" id="UP001163321"/>
    </source>
</evidence>
<comment type="caution">
    <text evidence="1">The sequence shown here is derived from an EMBL/GenBank/DDBJ whole genome shotgun (WGS) entry which is preliminary data.</text>
</comment>
<organism evidence="1 2">
    <name type="scientific">Peronosclerospora sorghi</name>
    <dbReference type="NCBI Taxonomy" id="230839"/>
    <lineage>
        <taxon>Eukaryota</taxon>
        <taxon>Sar</taxon>
        <taxon>Stramenopiles</taxon>
        <taxon>Oomycota</taxon>
        <taxon>Peronosporomycetes</taxon>
        <taxon>Peronosporales</taxon>
        <taxon>Peronosporaceae</taxon>
        <taxon>Peronosclerospora</taxon>
    </lineage>
</organism>
<evidence type="ECO:0000313" key="1">
    <source>
        <dbReference type="EMBL" id="KAI9919463.1"/>
    </source>
</evidence>
<dbReference type="Proteomes" id="UP001163321">
    <property type="component" value="Chromosome 11"/>
</dbReference>
<name>A0ACC0WKR7_9STRA</name>
<protein>
    <submittedName>
        <fullName evidence="1">Uncharacterized protein</fullName>
    </submittedName>
</protein>